<gene>
    <name evidence="2" type="ORF">EAH76_03065</name>
</gene>
<proteinExistence type="predicted"/>
<dbReference type="Pfam" id="PF01814">
    <property type="entry name" value="Hemerythrin"/>
    <property type="match status" value="1"/>
</dbReference>
<dbReference type="RefSeq" id="WP_140847933.1">
    <property type="nucleotide sequence ID" value="NZ_RCZC01000001.1"/>
</dbReference>
<name>A0A502G3U9_9SPHN</name>
<evidence type="ECO:0000259" key="1">
    <source>
        <dbReference type="Pfam" id="PF01814"/>
    </source>
</evidence>
<dbReference type="AlphaFoldDB" id="A0A502G3U9"/>
<evidence type="ECO:0000313" key="2">
    <source>
        <dbReference type="EMBL" id="TPG56529.1"/>
    </source>
</evidence>
<protein>
    <submittedName>
        <fullName evidence="2">Hemerythrin domain-containing protein</fullName>
    </submittedName>
</protein>
<dbReference type="InterPro" id="IPR012312">
    <property type="entry name" value="Hemerythrin-like"/>
</dbReference>
<organism evidence="2 3">
    <name type="scientific">Sphingomonas glacialis</name>
    <dbReference type="NCBI Taxonomy" id="658225"/>
    <lineage>
        <taxon>Bacteria</taxon>
        <taxon>Pseudomonadati</taxon>
        <taxon>Pseudomonadota</taxon>
        <taxon>Alphaproteobacteria</taxon>
        <taxon>Sphingomonadales</taxon>
        <taxon>Sphingomonadaceae</taxon>
        <taxon>Sphingomonas</taxon>
    </lineage>
</organism>
<dbReference type="EMBL" id="RCZC01000001">
    <property type="protein sequence ID" value="TPG56529.1"/>
    <property type="molecule type" value="Genomic_DNA"/>
</dbReference>
<sequence>MSLLDKAIAAITPPESDEARVEARAKAEAVATPGDWLSQVLDHHRQIEAAFDVVARATDASERTAAQKKLGTILTGHSIAEEAALYPALAADHQVGHAELAYQEQSAAKMELGLLERLDPMSEDYRDKFEHIRGAVLHHVYSEEGTWFLELKKDLPADEQARIGERYREEFERYMGDDAQDHAFFTTPA</sequence>
<dbReference type="PANTHER" id="PTHR35585">
    <property type="entry name" value="HHE DOMAIN PROTEIN (AFU_ORTHOLOGUE AFUA_4G00730)"/>
    <property type="match status" value="1"/>
</dbReference>
<dbReference type="PANTHER" id="PTHR35585:SF1">
    <property type="entry name" value="HHE DOMAIN PROTEIN (AFU_ORTHOLOGUE AFUA_4G00730)"/>
    <property type="match status" value="1"/>
</dbReference>
<dbReference type="Proteomes" id="UP000319931">
    <property type="component" value="Unassembled WGS sequence"/>
</dbReference>
<evidence type="ECO:0000313" key="3">
    <source>
        <dbReference type="Proteomes" id="UP000319931"/>
    </source>
</evidence>
<dbReference type="OrthoDB" id="7061066at2"/>
<feature type="domain" description="Hemerythrin-like" evidence="1">
    <location>
        <begin position="40"/>
        <end position="148"/>
    </location>
</feature>
<reference evidence="2 3" key="1">
    <citation type="journal article" date="2019" name="Environ. Microbiol.">
        <title>Species interactions and distinct microbial communities in high Arctic permafrost affected cryosols are associated with the CH4 and CO2 gas fluxes.</title>
        <authorList>
            <person name="Altshuler I."/>
            <person name="Hamel J."/>
            <person name="Turney S."/>
            <person name="Magnuson E."/>
            <person name="Levesque R."/>
            <person name="Greer C."/>
            <person name="Whyte L.G."/>
        </authorList>
    </citation>
    <scope>NUCLEOTIDE SEQUENCE [LARGE SCALE GENOMIC DNA]</scope>
    <source>
        <strain evidence="2 3">E6.1</strain>
    </source>
</reference>
<comment type="caution">
    <text evidence="2">The sequence shown here is derived from an EMBL/GenBank/DDBJ whole genome shotgun (WGS) entry which is preliminary data.</text>
</comment>
<accession>A0A502G3U9</accession>
<keyword evidence="3" id="KW-1185">Reference proteome</keyword>